<feature type="coiled-coil region" evidence="1">
    <location>
        <begin position="107"/>
        <end position="165"/>
    </location>
</feature>
<reference evidence="4 5" key="2">
    <citation type="submission" date="2024-07" db="EMBL/GenBank/DDBJ databases">
        <authorList>
            <person name="Akdeniz Z."/>
        </authorList>
    </citation>
    <scope>NUCLEOTIDE SEQUENCE [LARGE SCALE GENOMIC DNA]</scope>
</reference>
<reference evidence="3" key="1">
    <citation type="submission" date="2023-06" db="EMBL/GenBank/DDBJ databases">
        <authorList>
            <person name="Kurt Z."/>
        </authorList>
    </citation>
    <scope>NUCLEOTIDE SEQUENCE</scope>
</reference>
<organism evidence="3">
    <name type="scientific">Hexamita inflata</name>
    <dbReference type="NCBI Taxonomy" id="28002"/>
    <lineage>
        <taxon>Eukaryota</taxon>
        <taxon>Metamonada</taxon>
        <taxon>Diplomonadida</taxon>
        <taxon>Hexamitidae</taxon>
        <taxon>Hexamitinae</taxon>
        <taxon>Hexamita</taxon>
    </lineage>
</organism>
<feature type="coiled-coil region" evidence="1">
    <location>
        <begin position="25"/>
        <end position="52"/>
    </location>
</feature>
<gene>
    <name evidence="4" type="ORF">HINF_LOCUS21483</name>
    <name evidence="3" type="ORF">HINF_LOCUS53662</name>
</gene>
<proteinExistence type="predicted"/>
<evidence type="ECO:0000313" key="3">
    <source>
        <dbReference type="EMBL" id="CAI9966017.1"/>
    </source>
</evidence>
<feature type="transmembrane region" description="Helical" evidence="2">
    <location>
        <begin position="174"/>
        <end position="192"/>
    </location>
</feature>
<dbReference type="EMBL" id="CATOUU010000998">
    <property type="protein sequence ID" value="CAI9966017.1"/>
    <property type="molecule type" value="Genomic_DNA"/>
</dbReference>
<dbReference type="Proteomes" id="UP001642409">
    <property type="component" value="Unassembled WGS sequence"/>
</dbReference>
<keyword evidence="2" id="KW-1133">Transmembrane helix</keyword>
<accession>A0AA86R4W3</accession>
<sequence>MALSVTDLSQSALKQTELLQSFSEVQNLRVHLQQAQDEQERLKQALACFDSKPNMIDDLIETKQQQLQNIKMQLSDRLQLNETFNPQTLKSVELQLFKIQLQKTELLLELQNAVNDDEELNQLVQQKQETLIQQKKDLESGKNELKRWKKTLNEMETQRKKLQVGVDKDQAGRFFWATVLGFLVAGSFIVLGK</sequence>
<dbReference type="EMBL" id="CAXDID020000059">
    <property type="protein sequence ID" value="CAL6009199.1"/>
    <property type="molecule type" value="Genomic_DNA"/>
</dbReference>
<comment type="caution">
    <text evidence="3">The sequence shown here is derived from an EMBL/GenBank/DDBJ whole genome shotgun (WGS) entry which is preliminary data.</text>
</comment>
<evidence type="ECO:0000256" key="1">
    <source>
        <dbReference type="SAM" id="Coils"/>
    </source>
</evidence>
<evidence type="ECO:0000313" key="4">
    <source>
        <dbReference type="EMBL" id="CAL6009199.1"/>
    </source>
</evidence>
<evidence type="ECO:0000313" key="5">
    <source>
        <dbReference type="Proteomes" id="UP001642409"/>
    </source>
</evidence>
<protein>
    <submittedName>
        <fullName evidence="4">Hypothetical_protein</fullName>
    </submittedName>
</protein>
<name>A0AA86R4W3_9EUKA</name>
<keyword evidence="1" id="KW-0175">Coiled coil</keyword>
<keyword evidence="5" id="KW-1185">Reference proteome</keyword>
<keyword evidence="2" id="KW-0472">Membrane</keyword>
<dbReference type="AlphaFoldDB" id="A0AA86R4W3"/>
<keyword evidence="2" id="KW-0812">Transmembrane</keyword>
<evidence type="ECO:0000256" key="2">
    <source>
        <dbReference type="SAM" id="Phobius"/>
    </source>
</evidence>